<dbReference type="EMBL" id="DS268410">
    <property type="protein sequence ID" value="EFP00121.1"/>
    <property type="molecule type" value="Genomic_DNA"/>
</dbReference>
<organism evidence="2">
    <name type="scientific">Caenorhabditis remanei</name>
    <name type="common">Caenorhabditis vulgaris</name>
    <dbReference type="NCBI Taxonomy" id="31234"/>
    <lineage>
        <taxon>Eukaryota</taxon>
        <taxon>Metazoa</taxon>
        <taxon>Ecdysozoa</taxon>
        <taxon>Nematoda</taxon>
        <taxon>Chromadorea</taxon>
        <taxon>Rhabditida</taxon>
        <taxon>Rhabditina</taxon>
        <taxon>Rhabditomorpha</taxon>
        <taxon>Rhabditoidea</taxon>
        <taxon>Rhabditidae</taxon>
        <taxon>Peloderinae</taxon>
        <taxon>Caenorhabditis</taxon>
    </lineage>
</organism>
<evidence type="ECO:0000313" key="2">
    <source>
        <dbReference type="Proteomes" id="UP000008281"/>
    </source>
</evidence>
<sequence length="68" mass="8362">MVDLLILELEYNPKTDELENKKSVENDYINLDVFIQKHTANEYMDEIFVWERIEHRFLFFQSISFVFI</sequence>
<dbReference type="Proteomes" id="UP000008281">
    <property type="component" value="Unassembled WGS sequence"/>
</dbReference>
<reference evidence="1" key="1">
    <citation type="submission" date="2007-07" db="EMBL/GenBank/DDBJ databases">
        <title>PCAP assembly of the Caenorhabditis remanei genome.</title>
        <authorList>
            <consortium name="The Caenorhabditis remanei Sequencing Consortium"/>
            <person name="Wilson R.K."/>
        </authorList>
    </citation>
    <scope>NUCLEOTIDE SEQUENCE [LARGE SCALE GENOMIC DNA]</scope>
    <source>
        <strain evidence="1">PB4641</strain>
    </source>
</reference>
<keyword evidence="2" id="KW-1185">Reference proteome</keyword>
<accession>E3LKL4</accession>
<proteinExistence type="predicted"/>
<dbReference type="InParanoid" id="E3LKL4"/>
<protein>
    <submittedName>
        <fullName evidence="1">Uncharacterized protein</fullName>
    </submittedName>
</protein>
<evidence type="ECO:0000313" key="1">
    <source>
        <dbReference type="EMBL" id="EFP00121.1"/>
    </source>
</evidence>
<gene>
    <name evidence="1" type="ORF">CRE_18651</name>
</gene>
<dbReference type="AlphaFoldDB" id="E3LKL4"/>
<dbReference type="HOGENOM" id="CLU_2796407_0_0_1"/>
<name>E3LKL4_CAERE</name>